<organism evidence="1">
    <name type="scientific">marine sediment metagenome</name>
    <dbReference type="NCBI Taxonomy" id="412755"/>
    <lineage>
        <taxon>unclassified sequences</taxon>
        <taxon>metagenomes</taxon>
        <taxon>ecological metagenomes</taxon>
    </lineage>
</organism>
<evidence type="ECO:0000313" key="1">
    <source>
        <dbReference type="EMBL" id="KKL92621.1"/>
    </source>
</evidence>
<name>A0A0F9GQ22_9ZZZZ</name>
<accession>A0A0F9GQ22</accession>
<comment type="caution">
    <text evidence="1">The sequence shown here is derived from an EMBL/GenBank/DDBJ whole genome shotgun (WGS) entry which is preliminary data.</text>
</comment>
<sequence length="75" mass="8038">MATVTKRSGTRFICNGHKGDRLLATPGGGLLVVNPDHPPRLINSDGEVTELLAYTEGEIRNGRMVQTFSTGKEGV</sequence>
<protein>
    <submittedName>
        <fullName evidence="1">Uncharacterized protein</fullName>
    </submittedName>
</protein>
<proteinExistence type="predicted"/>
<dbReference type="EMBL" id="LAZR01019414">
    <property type="protein sequence ID" value="KKL92621.1"/>
    <property type="molecule type" value="Genomic_DNA"/>
</dbReference>
<gene>
    <name evidence="1" type="ORF">LCGC14_1882880</name>
</gene>
<reference evidence="1" key="1">
    <citation type="journal article" date="2015" name="Nature">
        <title>Complex archaea that bridge the gap between prokaryotes and eukaryotes.</title>
        <authorList>
            <person name="Spang A."/>
            <person name="Saw J.H."/>
            <person name="Jorgensen S.L."/>
            <person name="Zaremba-Niedzwiedzka K."/>
            <person name="Martijn J."/>
            <person name="Lind A.E."/>
            <person name="van Eijk R."/>
            <person name="Schleper C."/>
            <person name="Guy L."/>
            <person name="Ettema T.J."/>
        </authorList>
    </citation>
    <scope>NUCLEOTIDE SEQUENCE</scope>
</reference>
<dbReference type="AlphaFoldDB" id="A0A0F9GQ22"/>